<feature type="non-terminal residue" evidence="4">
    <location>
        <position position="785"/>
    </location>
</feature>
<protein>
    <recommendedName>
        <fullName evidence="6">Peptidase M16C associated domain-containing protein</fullName>
    </recommendedName>
</protein>
<reference evidence="4" key="1">
    <citation type="submission" date="2023-10" db="EMBL/GenBank/DDBJ databases">
        <authorList>
            <person name="Chen Y."/>
            <person name="Shah S."/>
            <person name="Dougan E. K."/>
            <person name="Thang M."/>
            <person name="Chan C."/>
        </authorList>
    </citation>
    <scope>NUCLEOTIDE SEQUENCE [LARGE SCALE GENOMIC DNA]</scope>
</reference>
<dbReference type="PANTHER" id="PTHR43690:SF18">
    <property type="entry name" value="INSULIN-DEGRADING ENZYME-RELATED"/>
    <property type="match status" value="1"/>
</dbReference>
<keyword evidence="5" id="KW-1185">Reference proteome</keyword>
<dbReference type="SUPFAM" id="SSF63411">
    <property type="entry name" value="LuxS/MPP-like metallohydrolase"/>
    <property type="match status" value="2"/>
</dbReference>
<organism evidence="4 5">
    <name type="scientific">Prorocentrum cordatum</name>
    <dbReference type="NCBI Taxonomy" id="2364126"/>
    <lineage>
        <taxon>Eukaryota</taxon>
        <taxon>Sar</taxon>
        <taxon>Alveolata</taxon>
        <taxon>Dinophyceae</taxon>
        <taxon>Prorocentrales</taxon>
        <taxon>Prorocentraceae</taxon>
        <taxon>Prorocentrum</taxon>
    </lineage>
</organism>
<keyword evidence="1" id="KW-0479">Metal-binding</keyword>
<comment type="caution">
    <text evidence="4">The sequence shown here is derived from an EMBL/GenBank/DDBJ whole genome shotgun (WGS) entry which is preliminary data.</text>
</comment>
<dbReference type="Gene3D" id="3.30.830.10">
    <property type="entry name" value="Metalloenzyme, LuxS/M16 peptidase-like"/>
    <property type="match status" value="2"/>
</dbReference>
<name>A0ABN9TP48_9DINO</name>
<dbReference type="InterPro" id="IPR050626">
    <property type="entry name" value="Peptidase_M16"/>
</dbReference>
<accession>A0ABN9TP48</accession>
<dbReference type="InterPro" id="IPR011249">
    <property type="entry name" value="Metalloenz_LuxS/M16"/>
</dbReference>
<evidence type="ECO:0000259" key="3">
    <source>
        <dbReference type="Pfam" id="PF22456"/>
    </source>
</evidence>
<feature type="domain" description="Peptidase M16 middle/third" evidence="2">
    <location>
        <begin position="381"/>
        <end position="505"/>
    </location>
</feature>
<evidence type="ECO:0000256" key="1">
    <source>
        <dbReference type="ARBA" id="ARBA00022723"/>
    </source>
</evidence>
<dbReference type="Pfam" id="PF16187">
    <property type="entry name" value="Peptidase_M16_M"/>
    <property type="match status" value="1"/>
</dbReference>
<evidence type="ECO:0000313" key="5">
    <source>
        <dbReference type="Proteomes" id="UP001189429"/>
    </source>
</evidence>
<feature type="domain" description="Coenzyme PQQ synthesis protein F-like C-terminal lobe" evidence="3">
    <location>
        <begin position="622"/>
        <end position="722"/>
    </location>
</feature>
<evidence type="ECO:0000313" key="4">
    <source>
        <dbReference type="EMBL" id="CAK0847812.1"/>
    </source>
</evidence>
<proteinExistence type="predicted"/>
<sequence length="785" mass="84125">MRAAVARDKFYSQRVTRGVAGRLRGRAGQLARERKPFTFRKPDSADDAVCHAAPCKRKEAFISPVETLARMVGGGALWLNPFVDSRALACASSHGARRSTRGLDVAAKCSQGEIHEHGGAGNCHGAPCAAIAETCQRAFVAALAQKLPDPRSAQKGWAGGGCSGVALMGGGASKPDQGAGDFRRDWATEQTAEAGPTVGWSDNEPEGTRAKMKEETAGWAKTAAPVVSAGINATYAPKFVVPSKIVGIPKSIPMDFMKANTSLLDSATSNTTDALVQTLVGTQPLFGPRPQRLVLDVDSGAQAAAPEAVAAADPSLERIAGNETVNATDNVTNATDNATSSDASSLRPAYDAWYRSGWMTTSPEVMVKLVMRPLKLPDEPDPSPVDVMRIGVFSRLLLEDLAPKLFDLTMTGVSYDVDVWTGGATIVLSGFGAMLPGLGEKIISALDAFGKNSGTVTTLEQKRFTRITQKLTDDLQTFSNMPVSHALQDLQLLLTKGPHAAHEKLLALEEVTVENAKKSVNELLCSRPMVLTASVIGNIGEAEAQSMTSAFTKQLKEACMDSAAENSTYSVGEVEHITPVVQVAQPVEVRAPNPRKGDPNDAIVFSLISNVSTVERRVKLALLGQILDPLAFNELRSQRQLGYVVQAGMSQFSNVLAINCLVQSTSLGADQLEAAIEYVLTKLMIERLHTLTAKDFLGYKDSLRQMLVQPPASIGEEMEFFWASIVKGGLCFDLRDQMLRYLDGPDVTIEALLDEWTELATPKKGLRRKVVVKYFAAGVPDVPSQ</sequence>
<evidence type="ECO:0000259" key="2">
    <source>
        <dbReference type="Pfam" id="PF16187"/>
    </source>
</evidence>
<dbReference type="PANTHER" id="PTHR43690">
    <property type="entry name" value="NARDILYSIN"/>
    <property type="match status" value="1"/>
</dbReference>
<gene>
    <name evidence="4" type="ORF">PCOR1329_LOCUS40917</name>
</gene>
<dbReference type="Proteomes" id="UP001189429">
    <property type="component" value="Unassembled WGS sequence"/>
</dbReference>
<dbReference type="Pfam" id="PF22456">
    <property type="entry name" value="PqqF-like_C_4"/>
    <property type="match status" value="1"/>
</dbReference>
<dbReference type="InterPro" id="IPR054734">
    <property type="entry name" value="PqqF-like_C_4"/>
</dbReference>
<evidence type="ECO:0008006" key="6">
    <source>
        <dbReference type="Google" id="ProtNLM"/>
    </source>
</evidence>
<dbReference type="EMBL" id="CAUYUJ010014932">
    <property type="protein sequence ID" value="CAK0847812.1"/>
    <property type="molecule type" value="Genomic_DNA"/>
</dbReference>
<dbReference type="InterPro" id="IPR032632">
    <property type="entry name" value="Peptidase_M16_M"/>
</dbReference>